<proteinExistence type="predicted"/>
<dbReference type="RefSeq" id="WP_226586139.1">
    <property type="nucleotide sequence ID" value="NZ_BLAY01000087.1"/>
</dbReference>
<protein>
    <submittedName>
        <fullName evidence="1">Uncharacterized protein</fullName>
    </submittedName>
</protein>
<dbReference type="EMBL" id="BLAY01000087">
    <property type="protein sequence ID" value="GET40298.1"/>
    <property type="molecule type" value="Genomic_DNA"/>
</dbReference>
<comment type="caution">
    <text evidence="1">The sequence shown here is derived from an EMBL/GenBank/DDBJ whole genome shotgun (WGS) entry which is preliminary data.</text>
</comment>
<dbReference type="Proteomes" id="UP001050975">
    <property type="component" value="Unassembled WGS sequence"/>
</dbReference>
<organism evidence="1 2">
    <name type="scientific">Microseira wollei NIES-4236</name>
    <dbReference type="NCBI Taxonomy" id="2530354"/>
    <lineage>
        <taxon>Bacteria</taxon>
        <taxon>Bacillati</taxon>
        <taxon>Cyanobacteriota</taxon>
        <taxon>Cyanophyceae</taxon>
        <taxon>Oscillatoriophycideae</taxon>
        <taxon>Aerosakkonematales</taxon>
        <taxon>Aerosakkonemataceae</taxon>
        <taxon>Microseira</taxon>
    </lineage>
</organism>
<name>A0AAV3XCP3_9CYAN</name>
<dbReference type="AlphaFoldDB" id="A0AAV3XCP3"/>
<gene>
    <name evidence="1" type="ORF">MiSe_51070</name>
</gene>
<sequence length="76" mass="8876">MQDPLELLTKLLDHPHGLELANMVSQQEKDVKVDAQPHRQLVAIALNKAKSLEMQNIPYFKRMTNNEIRMWLTQHS</sequence>
<accession>A0AAV3XCP3</accession>
<evidence type="ECO:0000313" key="1">
    <source>
        <dbReference type="EMBL" id="GET40298.1"/>
    </source>
</evidence>
<reference evidence="1" key="1">
    <citation type="submission" date="2019-10" db="EMBL/GenBank/DDBJ databases">
        <title>Draft genome sequece of Microseira wollei NIES-4236.</title>
        <authorList>
            <person name="Yamaguchi H."/>
            <person name="Suzuki S."/>
            <person name="Kawachi M."/>
        </authorList>
    </citation>
    <scope>NUCLEOTIDE SEQUENCE</scope>
    <source>
        <strain evidence="1">NIES-4236</strain>
    </source>
</reference>
<keyword evidence="2" id="KW-1185">Reference proteome</keyword>
<evidence type="ECO:0000313" key="2">
    <source>
        <dbReference type="Proteomes" id="UP001050975"/>
    </source>
</evidence>